<dbReference type="InterPro" id="IPR007973">
    <property type="entry name" value="Pilus_assembly_TraE"/>
</dbReference>
<evidence type="ECO:0000256" key="1">
    <source>
        <dbReference type="SAM" id="Phobius"/>
    </source>
</evidence>
<reference evidence="2 3" key="1">
    <citation type="submission" date="2020-08" db="EMBL/GenBank/DDBJ databases">
        <title>Genomic Encyclopedia of Type Strains, Phase IV (KMG-IV): sequencing the most valuable type-strain genomes for metagenomic binning, comparative biology and taxonomic classification.</title>
        <authorList>
            <person name="Goeker M."/>
        </authorList>
    </citation>
    <scope>NUCLEOTIDE SEQUENCE [LARGE SCALE GENOMIC DNA]</scope>
    <source>
        <strain evidence="2 3">DSM 19371</strain>
    </source>
</reference>
<keyword evidence="1" id="KW-1133">Transmembrane helix</keyword>
<dbReference type="Proteomes" id="UP000590524">
    <property type="component" value="Unassembled WGS sequence"/>
</dbReference>
<keyword evidence="3" id="KW-1185">Reference proteome</keyword>
<comment type="caution">
    <text evidence="2">The sequence shown here is derived from an EMBL/GenBank/DDBJ whole genome shotgun (WGS) entry which is preliminary data.</text>
</comment>
<organism evidence="2 3">
    <name type="scientific">Sphingobium scionense</name>
    <dbReference type="NCBI Taxonomy" id="1404341"/>
    <lineage>
        <taxon>Bacteria</taxon>
        <taxon>Pseudomonadati</taxon>
        <taxon>Pseudomonadota</taxon>
        <taxon>Alphaproteobacteria</taxon>
        <taxon>Sphingomonadales</taxon>
        <taxon>Sphingomonadaceae</taxon>
        <taxon>Sphingobium</taxon>
    </lineage>
</organism>
<name>A0A7W6LX04_9SPHN</name>
<evidence type="ECO:0000313" key="2">
    <source>
        <dbReference type="EMBL" id="MBB4151959.1"/>
    </source>
</evidence>
<protein>
    <submittedName>
        <fullName evidence="2">Uncharacterized protein</fullName>
    </submittedName>
</protein>
<evidence type="ECO:0000313" key="3">
    <source>
        <dbReference type="Proteomes" id="UP000590524"/>
    </source>
</evidence>
<accession>A0A7W6LX04</accession>
<gene>
    <name evidence="2" type="ORF">GGQ90_005773</name>
</gene>
<keyword evidence="1" id="KW-0472">Membrane</keyword>
<proteinExistence type="predicted"/>
<dbReference type="EMBL" id="JACIEU010000060">
    <property type="protein sequence ID" value="MBB4151959.1"/>
    <property type="molecule type" value="Genomic_DNA"/>
</dbReference>
<dbReference type="Pfam" id="PF05309">
    <property type="entry name" value="TraE"/>
    <property type="match status" value="1"/>
</dbReference>
<feature type="transmembrane region" description="Helical" evidence="1">
    <location>
        <begin position="20"/>
        <end position="39"/>
    </location>
</feature>
<keyword evidence="1" id="KW-0812">Transmembrane</keyword>
<dbReference type="AlphaFoldDB" id="A0A7W6LX04"/>
<sequence>MDLSYSHAHNQRVLKQRNLLVVVAVGLAGLTALLLLFGISRDREIVLQPVLRSPVTVSSAGVGSRSVFLRRPLRTDEIADCLMSFIRHPDRGQLSGAEQARQRHCIAPIGLDLVTRTSRHH</sequence>